<proteinExistence type="predicted"/>
<dbReference type="EMBL" id="KZ451885">
    <property type="protein sequence ID" value="PKA66697.1"/>
    <property type="molecule type" value="Genomic_DNA"/>
</dbReference>
<name>A0A2I0BFW3_9ASPA</name>
<protein>
    <submittedName>
        <fullName evidence="1">Uncharacterized protein</fullName>
    </submittedName>
</protein>
<evidence type="ECO:0000313" key="1">
    <source>
        <dbReference type="EMBL" id="PKA66697.1"/>
    </source>
</evidence>
<sequence length="116" mass="13098">MEALTVSLVREAINEAHSENPNASPSSRSPPISANYQVSLIGHLSHFSKLSGMLRWATAFGQRRCSGRKARQDRPILPRSQRLRWLRWAAGFGQRRCSGSKARRDRSRGLKTAVLW</sequence>
<accession>A0A2I0BFW3</accession>
<reference evidence="1 2" key="1">
    <citation type="journal article" date="2017" name="Nature">
        <title>The Apostasia genome and the evolution of orchids.</title>
        <authorList>
            <person name="Zhang G.Q."/>
            <person name="Liu K.W."/>
            <person name="Li Z."/>
            <person name="Lohaus R."/>
            <person name="Hsiao Y.Y."/>
            <person name="Niu S.C."/>
            <person name="Wang J.Y."/>
            <person name="Lin Y.C."/>
            <person name="Xu Q."/>
            <person name="Chen L.J."/>
            <person name="Yoshida K."/>
            <person name="Fujiwara S."/>
            <person name="Wang Z.W."/>
            <person name="Zhang Y.Q."/>
            <person name="Mitsuda N."/>
            <person name="Wang M."/>
            <person name="Liu G.H."/>
            <person name="Pecoraro L."/>
            <person name="Huang H.X."/>
            <person name="Xiao X.J."/>
            <person name="Lin M."/>
            <person name="Wu X.Y."/>
            <person name="Wu W.L."/>
            <person name="Chen Y.Y."/>
            <person name="Chang S.B."/>
            <person name="Sakamoto S."/>
            <person name="Ohme-Takagi M."/>
            <person name="Yagi M."/>
            <person name="Zeng S.J."/>
            <person name="Shen C.Y."/>
            <person name="Yeh C.M."/>
            <person name="Luo Y.B."/>
            <person name="Tsai W.C."/>
            <person name="Van de Peer Y."/>
            <person name="Liu Z.J."/>
        </authorList>
    </citation>
    <scope>NUCLEOTIDE SEQUENCE [LARGE SCALE GENOMIC DNA]</scope>
    <source>
        <strain evidence="2">cv. Shenzhen</strain>
        <tissue evidence="1">Stem</tissue>
    </source>
</reference>
<dbReference type="AlphaFoldDB" id="A0A2I0BFW3"/>
<keyword evidence="2" id="KW-1185">Reference proteome</keyword>
<dbReference type="Proteomes" id="UP000236161">
    <property type="component" value="Unassembled WGS sequence"/>
</dbReference>
<organism evidence="1 2">
    <name type="scientific">Apostasia shenzhenica</name>
    <dbReference type="NCBI Taxonomy" id="1088818"/>
    <lineage>
        <taxon>Eukaryota</taxon>
        <taxon>Viridiplantae</taxon>
        <taxon>Streptophyta</taxon>
        <taxon>Embryophyta</taxon>
        <taxon>Tracheophyta</taxon>
        <taxon>Spermatophyta</taxon>
        <taxon>Magnoliopsida</taxon>
        <taxon>Liliopsida</taxon>
        <taxon>Asparagales</taxon>
        <taxon>Orchidaceae</taxon>
        <taxon>Apostasioideae</taxon>
        <taxon>Apostasia</taxon>
    </lineage>
</organism>
<gene>
    <name evidence="1" type="ORF">AXF42_Ash003352</name>
</gene>
<evidence type="ECO:0000313" key="2">
    <source>
        <dbReference type="Proteomes" id="UP000236161"/>
    </source>
</evidence>